<dbReference type="HOGENOM" id="CLU_2455055_0_0_1"/>
<evidence type="ECO:0000313" key="1">
    <source>
        <dbReference type="EMBL" id="CDK25316.1"/>
    </source>
</evidence>
<dbReference type="AlphaFoldDB" id="W6MH84"/>
<sequence length="89" mass="10030">MSFFILVIFEKQCLFSDIVCITDKSSEGDLWAIVQFPNPRLLSWVAGNPGSSYHIGPFILKERPRMLSGADTTQILGVILNLEPNYKIK</sequence>
<dbReference type="RefSeq" id="XP_022457328.1">
    <property type="nucleotide sequence ID" value="XM_022603447.1"/>
</dbReference>
<protein>
    <submittedName>
        <fullName evidence="1">Uncharacterized protein</fullName>
    </submittedName>
</protein>
<gene>
    <name evidence="1" type="ORF">KUCA_T00001285001</name>
</gene>
<evidence type="ECO:0000313" key="2">
    <source>
        <dbReference type="Proteomes" id="UP000019384"/>
    </source>
</evidence>
<reference evidence="1" key="2">
    <citation type="submission" date="2014-02" db="EMBL/GenBank/DDBJ databases">
        <title>Complete DNA sequence of /Kuraishia capsulata/ illustrates novel genomic features among budding yeasts (/Saccharomycotina/).</title>
        <authorList>
            <person name="Morales L."/>
            <person name="Noel B."/>
            <person name="Porcel B."/>
            <person name="Marcet-Houben M."/>
            <person name="Hullo M-F."/>
            <person name="Sacerdot C."/>
            <person name="Tekaia F."/>
            <person name="Leh-Louis V."/>
            <person name="Despons L."/>
            <person name="Khanna V."/>
            <person name="Aury J-M."/>
            <person name="Barbe V."/>
            <person name="Couloux A."/>
            <person name="Labadie K."/>
            <person name="Pelletier E."/>
            <person name="Souciet J-L."/>
            <person name="Boekhout T."/>
            <person name="Gabaldon T."/>
            <person name="Wincker P."/>
            <person name="Dujon B."/>
        </authorList>
    </citation>
    <scope>NUCLEOTIDE SEQUENCE</scope>
    <source>
        <strain evidence="1">CBS 1993</strain>
    </source>
</reference>
<proteinExistence type="predicted"/>
<dbReference type="GeneID" id="34518716"/>
<dbReference type="EMBL" id="HG793126">
    <property type="protein sequence ID" value="CDK25316.1"/>
    <property type="molecule type" value="Genomic_DNA"/>
</dbReference>
<dbReference type="Proteomes" id="UP000019384">
    <property type="component" value="Unassembled WGS sequence"/>
</dbReference>
<organism evidence="1 2">
    <name type="scientific">Kuraishia capsulata CBS 1993</name>
    <dbReference type="NCBI Taxonomy" id="1382522"/>
    <lineage>
        <taxon>Eukaryota</taxon>
        <taxon>Fungi</taxon>
        <taxon>Dikarya</taxon>
        <taxon>Ascomycota</taxon>
        <taxon>Saccharomycotina</taxon>
        <taxon>Pichiomycetes</taxon>
        <taxon>Pichiales</taxon>
        <taxon>Pichiaceae</taxon>
        <taxon>Kuraishia</taxon>
    </lineage>
</organism>
<reference evidence="1" key="1">
    <citation type="submission" date="2013-12" db="EMBL/GenBank/DDBJ databases">
        <authorList>
            <person name="Genoscope - CEA"/>
        </authorList>
    </citation>
    <scope>NUCLEOTIDE SEQUENCE</scope>
    <source>
        <strain evidence="1">CBS 1993</strain>
    </source>
</reference>
<accession>W6MH84</accession>
<keyword evidence="2" id="KW-1185">Reference proteome</keyword>
<name>W6MH84_9ASCO</name>